<feature type="domain" description="Carboxylesterase type B" evidence="5">
    <location>
        <begin position="22"/>
        <end position="547"/>
    </location>
</feature>
<keyword evidence="6" id="KW-1185">Reference proteome</keyword>
<dbReference type="AlphaFoldDB" id="A0A7I5E9Y0"/>
<comment type="similarity">
    <text evidence="1 4">Belongs to the type-B carboxylesterase/lipase family.</text>
</comment>
<keyword evidence="2" id="KW-0719">Serine esterase</keyword>
<dbReference type="SUPFAM" id="SSF53474">
    <property type="entry name" value="alpha/beta-Hydrolases"/>
    <property type="match status" value="1"/>
</dbReference>
<evidence type="ECO:0000313" key="6">
    <source>
        <dbReference type="Proteomes" id="UP000025227"/>
    </source>
</evidence>
<keyword evidence="3 4" id="KW-0378">Hydrolase</keyword>
<dbReference type="WBParaSite" id="HCON_00095970-00001">
    <property type="protein sequence ID" value="HCON_00095970-00001"/>
    <property type="gene ID" value="HCON_00095970"/>
</dbReference>
<dbReference type="PANTHER" id="PTHR45029:SF6">
    <property type="entry name" value="CARBOXYLIC ESTER HYDROLASE"/>
    <property type="match status" value="1"/>
</dbReference>
<dbReference type="PROSITE" id="PS00122">
    <property type="entry name" value="CARBOXYLESTERASE_B_1"/>
    <property type="match status" value="1"/>
</dbReference>
<protein>
    <recommendedName>
        <fullName evidence="4">Carboxylic ester hydrolase</fullName>
        <ecNumber evidence="4">3.1.1.-</ecNumber>
    </recommendedName>
</protein>
<dbReference type="InterPro" id="IPR043187">
    <property type="entry name" value="CM06B1-like"/>
</dbReference>
<dbReference type="OrthoDB" id="19653at2759"/>
<organism evidence="6 7">
    <name type="scientific">Haemonchus contortus</name>
    <name type="common">Barber pole worm</name>
    <dbReference type="NCBI Taxonomy" id="6289"/>
    <lineage>
        <taxon>Eukaryota</taxon>
        <taxon>Metazoa</taxon>
        <taxon>Ecdysozoa</taxon>
        <taxon>Nematoda</taxon>
        <taxon>Chromadorea</taxon>
        <taxon>Rhabditida</taxon>
        <taxon>Rhabditina</taxon>
        <taxon>Rhabditomorpha</taxon>
        <taxon>Strongyloidea</taxon>
        <taxon>Trichostrongylidae</taxon>
        <taxon>Haemonchus</taxon>
    </lineage>
</organism>
<sequence>MPFCCPSFTHHRMGTGVSTECSPLVKTSSGPVRGRQYLLHDGRAVDMYMGIPYAEPPVGNLRYKKPQPVKPWTEVLCCTHFGPRSPQTDEYFAQFLNVVGQDEARCLTLNVFAPRWALESEQKLAVMVWIHGGGFSIHSSSNYGDTAIARNLCVKNVVVVSMNYRLGPLGFFTTGDDVCRGNMGLWDQALALRWVHDNIEAFGGDRGNVTVFGQSAGGASADLLAISPHTRDLFHRVIPMAGCGECDFAMRTSKAQSTLGREYARYLGWTGRDDDSEGLMHFMEAQPAHRVAMGIHPKKGFHPSISGNLLFVPNFDGDFFPKPLEELRRESPRKSIMTGTTQHEGLFFVALGGFSKTKEGFRRFCQSVIKECDYADGAEEVRQEVYEYYMKDVDSKDKARITERLVELMGDYAINVGVLQYARKMSEYGNNVYFYCFDYFNPDGFGFLRFILPYKGSTHCSEVRYVLGKGVFSKFKPNHDDLKMLDIMTTYFTNFAKYGDPCGDRSSSTEESEWELYSSAQPYRHLHIQLPKPLMANNYQNRRMELWERILQKNHSKANL</sequence>
<evidence type="ECO:0000313" key="7">
    <source>
        <dbReference type="WBParaSite" id="HCON_00095970-00001"/>
    </source>
</evidence>
<evidence type="ECO:0000259" key="5">
    <source>
        <dbReference type="Pfam" id="PF00135"/>
    </source>
</evidence>
<dbReference type="Gene3D" id="3.40.50.1820">
    <property type="entry name" value="alpha/beta hydrolase"/>
    <property type="match status" value="1"/>
</dbReference>
<proteinExistence type="inferred from homology"/>
<dbReference type="Pfam" id="PF00135">
    <property type="entry name" value="COesterase"/>
    <property type="match status" value="1"/>
</dbReference>
<evidence type="ECO:0000256" key="1">
    <source>
        <dbReference type="ARBA" id="ARBA00005964"/>
    </source>
</evidence>
<dbReference type="InterPro" id="IPR029058">
    <property type="entry name" value="AB_hydrolase_fold"/>
</dbReference>
<dbReference type="OMA" id="STHCTEM"/>
<evidence type="ECO:0000256" key="2">
    <source>
        <dbReference type="ARBA" id="ARBA00022487"/>
    </source>
</evidence>
<name>A0A7I5E9Y0_HAECO</name>
<dbReference type="PANTHER" id="PTHR45029">
    <property type="entry name" value="CARBOXYLIC ESTER HYDROLASE-RELATED"/>
    <property type="match status" value="1"/>
</dbReference>
<evidence type="ECO:0000256" key="3">
    <source>
        <dbReference type="ARBA" id="ARBA00022801"/>
    </source>
</evidence>
<dbReference type="InterPro" id="IPR019826">
    <property type="entry name" value="Carboxylesterase_B_AS"/>
</dbReference>
<dbReference type="InterPro" id="IPR002018">
    <property type="entry name" value="CarbesteraseB"/>
</dbReference>
<dbReference type="EC" id="3.1.1.-" evidence="4"/>
<evidence type="ECO:0000256" key="4">
    <source>
        <dbReference type="RuleBase" id="RU361235"/>
    </source>
</evidence>
<dbReference type="Proteomes" id="UP000025227">
    <property type="component" value="Unplaced"/>
</dbReference>
<reference evidence="7" key="1">
    <citation type="submission" date="2020-12" db="UniProtKB">
        <authorList>
            <consortium name="WormBaseParasite"/>
        </authorList>
    </citation>
    <scope>IDENTIFICATION</scope>
    <source>
        <strain evidence="7">MHco3</strain>
    </source>
</reference>
<accession>A0A7I5E9Y0</accession>
<dbReference type="GO" id="GO:0052689">
    <property type="term" value="F:carboxylic ester hydrolase activity"/>
    <property type="evidence" value="ECO:0007669"/>
    <property type="project" value="UniProtKB-KW"/>
</dbReference>